<dbReference type="GeneID" id="136817915"/>
<evidence type="ECO:0000256" key="3">
    <source>
        <dbReference type="PROSITE-ProRule" id="PRU00023"/>
    </source>
</evidence>
<dbReference type="Proteomes" id="UP000594262">
    <property type="component" value="Unplaced"/>
</dbReference>
<feature type="region of interest" description="Disordered" evidence="4">
    <location>
        <begin position="1"/>
        <end position="37"/>
    </location>
</feature>
<keyword evidence="1" id="KW-0677">Repeat</keyword>
<dbReference type="PROSITE" id="PS50088">
    <property type="entry name" value="ANK_REPEAT"/>
    <property type="match status" value="2"/>
</dbReference>
<evidence type="ECO:0000256" key="4">
    <source>
        <dbReference type="SAM" id="MobiDB-lite"/>
    </source>
</evidence>
<evidence type="ECO:0000256" key="2">
    <source>
        <dbReference type="ARBA" id="ARBA00023043"/>
    </source>
</evidence>
<reference evidence="5" key="1">
    <citation type="submission" date="2021-01" db="UniProtKB">
        <authorList>
            <consortium name="EnsemblMetazoa"/>
        </authorList>
    </citation>
    <scope>IDENTIFICATION</scope>
</reference>
<dbReference type="AlphaFoldDB" id="A0A7M5UQL2"/>
<dbReference type="OrthoDB" id="6022710at2759"/>
<proteinExistence type="predicted"/>
<name>A0A7M5UQL2_9CNID</name>
<feature type="compositionally biased region" description="Low complexity" evidence="4">
    <location>
        <begin position="348"/>
        <end position="363"/>
    </location>
</feature>
<dbReference type="Pfam" id="PF12796">
    <property type="entry name" value="Ank_2"/>
    <property type="match status" value="2"/>
</dbReference>
<protein>
    <submittedName>
        <fullName evidence="5">Uncharacterized protein</fullName>
    </submittedName>
</protein>
<feature type="region of interest" description="Disordered" evidence="4">
    <location>
        <begin position="675"/>
        <end position="702"/>
    </location>
</feature>
<dbReference type="PANTHER" id="PTHR24198:SF165">
    <property type="entry name" value="ANKYRIN REPEAT-CONTAINING PROTEIN-RELATED"/>
    <property type="match status" value="1"/>
</dbReference>
<keyword evidence="2 3" id="KW-0040">ANK repeat</keyword>
<feature type="region of interest" description="Disordered" evidence="4">
    <location>
        <begin position="52"/>
        <end position="72"/>
    </location>
</feature>
<dbReference type="EnsemblMetazoa" id="CLYHEMT002900.1">
    <property type="protein sequence ID" value="CLYHEMP002900.1"/>
    <property type="gene ID" value="CLYHEMG002900"/>
</dbReference>
<feature type="compositionally biased region" description="Basic residues" evidence="4">
    <location>
        <begin position="15"/>
        <end position="30"/>
    </location>
</feature>
<dbReference type="InterPro" id="IPR036770">
    <property type="entry name" value="Ankyrin_rpt-contain_sf"/>
</dbReference>
<dbReference type="RefSeq" id="XP_066930357.1">
    <property type="nucleotide sequence ID" value="XM_067074256.1"/>
</dbReference>
<dbReference type="InterPro" id="IPR002110">
    <property type="entry name" value="Ankyrin_rpt"/>
</dbReference>
<sequence length="734" mass="83455">MGLKKKLKTTFTRKTNSRKEKRKEAKKRSRTLQGSNVSLSIADVYDQLYEEHETGKQTPVPLSETRLPGSRPNDKFQDIETSELQIIPSHNAEVAQKRPRTARVLTCPGNLPAPTRTQTRMRFRDDDDDGIDMISSCSSASEISIKSFHSDSTISPHVTIVAPFTPRFSRMGHGGFDGPIMPRADIFLPPKMENDISLEDLDSYSHDGDVEPHIPKCRAPPQEDLYFMYKKLLTDPFRNTKPVIDLRPTTSSLSLISSDTVFDWPVRERFEVPYVEPTKLPPIGYGFHHANTRQENMVGRLNRFQTDRESLRNQPLKFPSIIQMNNLNAQLRTMSRSSTACSGSINDSYSRSSSRSSYSSARSKGQTAQSYINNIKENQCTWTKNEQINLKGEKRIRRKLLDGAYPNSTVKEDKLPTLLRFVWKGKHKKLKNYLNDASKHKKINRTDKFGRTALHFAASWADYRMLKILLDVRGIDVNIKDQHHKTPLFKAIDMKSLACVRLLVHAGAKARVTCSDERNALEYALTEYGDDAFEIIDFFYNGRGIRDIDMGSNGMSLLHQAVVTKKHVTNVKVIKMILEPGLVDVNAVEGDKRTPLILAAQSKRPDLLLALLENGADPKHYDSFMKNAICYTEKDSTCYKILQGFKVNKKTGKRIFKYRPDGQLATVQAINVKAKDNNQRGSTPPKQKGQKDAPYNINPKMDDPEYRAHITSLFTASKFKEPKREDLYYDPLSI</sequence>
<organism evidence="5 6">
    <name type="scientific">Clytia hemisphaerica</name>
    <dbReference type="NCBI Taxonomy" id="252671"/>
    <lineage>
        <taxon>Eukaryota</taxon>
        <taxon>Metazoa</taxon>
        <taxon>Cnidaria</taxon>
        <taxon>Hydrozoa</taxon>
        <taxon>Hydroidolina</taxon>
        <taxon>Leptothecata</taxon>
        <taxon>Obeliida</taxon>
        <taxon>Clytiidae</taxon>
        <taxon>Clytia</taxon>
    </lineage>
</organism>
<dbReference type="SUPFAM" id="SSF48403">
    <property type="entry name" value="Ankyrin repeat"/>
    <property type="match status" value="1"/>
</dbReference>
<dbReference type="PANTHER" id="PTHR24198">
    <property type="entry name" value="ANKYRIN REPEAT AND PROTEIN KINASE DOMAIN-CONTAINING PROTEIN"/>
    <property type="match status" value="1"/>
</dbReference>
<keyword evidence="6" id="KW-1185">Reference proteome</keyword>
<dbReference type="SMART" id="SM00248">
    <property type="entry name" value="ANK"/>
    <property type="match status" value="4"/>
</dbReference>
<accession>A0A7M5UQL2</accession>
<feature type="region of interest" description="Disordered" evidence="4">
    <location>
        <begin position="339"/>
        <end position="365"/>
    </location>
</feature>
<evidence type="ECO:0000313" key="5">
    <source>
        <dbReference type="EnsemblMetazoa" id="CLYHEMP002900.1"/>
    </source>
</evidence>
<dbReference type="PROSITE" id="PS50297">
    <property type="entry name" value="ANK_REP_REGION"/>
    <property type="match status" value="1"/>
</dbReference>
<feature type="repeat" description="ANK" evidence="3">
    <location>
        <begin position="449"/>
        <end position="482"/>
    </location>
</feature>
<dbReference type="Gene3D" id="1.25.40.20">
    <property type="entry name" value="Ankyrin repeat-containing domain"/>
    <property type="match status" value="2"/>
</dbReference>
<feature type="repeat" description="ANK" evidence="3">
    <location>
        <begin position="591"/>
        <end position="623"/>
    </location>
</feature>
<evidence type="ECO:0000313" key="6">
    <source>
        <dbReference type="Proteomes" id="UP000594262"/>
    </source>
</evidence>
<evidence type="ECO:0000256" key="1">
    <source>
        <dbReference type="ARBA" id="ARBA00022737"/>
    </source>
</evidence>